<evidence type="ECO:0008006" key="6">
    <source>
        <dbReference type="Google" id="ProtNLM"/>
    </source>
</evidence>
<gene>
    <name evidence="4" type="ORF">M0R45_019260</name>
</gene>
<dbReference type="Proteomes" id="UP001457282">
    <property type="component" value="Unassembled WGS sequence"/>
</dbReference>
<keyword evidence="2" id="KW-0863">Zinc-finger</keyword>
<evidence type="ECO:0000313" key="4">
    <source>
        <dbReference type="EMBL" id="KAK9932009.1"/>
    </source>
</evidence>
<keyword evidence="3" id="KW-0862">Zinc</keyword>
<evidence type="ECO:0000256" key="3">
    <source>
        <dbReference type="ARBA" id="ARBA00022833"/>
    </source>
</evidence>
<dbReference type="InterPro" id="IPR017907">
    <property type="entry name" value="Znf_RING_CS"/>
</dbReference>
<organism evidence="4 5">
    <name type="scientific">Rubus argutus</name>
    <name type="common">Southern blackberry</name>
    <dbReference type="NCBI Taxonomy" id="59490"/>
    <lineage>
        <taxon>Eukaryota</taxon>
        <taxon>Viridiplantae</taxon>
        <taxon>Streptophyta</taxon>
        <taxon>Embryophyta</taxon>
        <taxon>Tracheophyta</taxon>
        <taxon>Spermatophyta</taxon>
        <taxon>Magnoliopsida</taxon>
        <taxon>eudicotyledons</taxon>
        <taxon>Gunneridae</taxon>
        <taxon>Pentapetalae</taxon>
        <taxon>rosids</taxon>
        <taxon>fabids</taxon>
        <taxon>Rosales</taxon>
        <taxon>Rosaceae</taxon>
        <taxon>Rosoideae</taxon>
        <taxon>Rosoideae incertae sedis</taxon>
        <taxon>Rubus</taxon>
    </lineage>
</organism>
<dbReference type="AlphaFoldDB" id="A0AAW1X7F0"/>
<evidence type="ECO:0000256" key="1">
    <source>
        <dbReference type="ARBA" id="ARBA00022723"/>
    </source>
</evidence>
<dbReference type="GO" id="GO:0008270">
    <property type="term" value="F:zinc ion binding"/>
    <property type="evidence" value="ECO:0007669"/>
    <property type="project" value="UniProtKB-KW"/>
</dbReference>
<protein>
    <recommendedName>
        <fullName evidence="6">RING-type domain-containing protein</fullName>
    </recommendedName>
</protein>
<accession>A0AAW1X7F0</accession>
<sequence>MSIVKIARECGWRNNDSLPASEGCDHEFCTRCALYLCSTNCSTIVARGPLGSIACPLCRNGIVSFVKLLKTRPMVKGMARTSLSLSICSCAAEEPETSSSITTPLCKPIFRHSRKSSLGYFRSQSFQKFPSIKINYSLCMGGVSNITPCLVPCSARRCSRSGFRRTTSQPEGRSSWLSALNQQVLTGSGC</sequence>
<reference evidence="4 5" key="1">
    <citation type="journal article" date="2023" name="G3 (Bethesda)">
        <title>A chromosome-length genome assembly and annotation of blackberry (Rubus argutus, cv. 'Hillquist').</title>
        <authorList>
            <person name="Bruna T."/>
            <person name="Aryal R."/>
            <person name="Dudchenko O."/>
            <person name="Sargent D.J."/>
            <person name="Mead D."/>
            <person name="Buti M."/>
            <person name="Cavallini A."/>
            <person name="Hytonen T."/>
            <person name="Andres J."/>
            <person name="Pham M."/>
            <person name="Weisz D."/>
            <person name="Mascagni F."/>
            <person name="Usai G."/>
            <person name="Natali L."/>
            <person name="Bassil N."/>
            <person name="Fernandez G.E."/>
            <person name="Lomsadze A."/>
            <person name="Armour M."/>
            <person name="Olukolu B."/>
            <person name="Poorten T."/>
            <person name="Britton C."/>
            <person name="Davik J."/>
            <person name="Ashrafi H."/>
            <person name="Aiden E.L."/>
            <person name="Borodovsky M."/>
            <person name="Worthington M."/>
        </authorList>
    </citation>
    <scope>NUCLEOTIDE SEQUENCE [LARGE SCALE GENOMIC DNA]</scope>
    <source>
        <strain evidence="4">PI 553951</strain>
    </source>
</reference>
<dbReference type="EMBL" id="JBEDUW010000004">
    <property type="protein sequence ID" value="KAK9932009.1"/>
    <property type="molecule type" value="Genomic_DNA"/>
</dbReference>
<name>A0AAW1X7F0_RUBAR</name>
<dbReference type="SUPFAM" id="SSF57850">
    <property type="entry name" value="RING/U-box"/>
    <property type="match status" value="1"/>
</dbReference>
<keyword evidence="1" id="KW-0479">Metal-binding</keyword>
<evidence type="ECO:0000313" key="5">
    <source>
        <dbReference type="Proteomes" id="UP001457282"/>
    </source>
</evidence>
<keyword evidence="5" id="KW-1185">Reference proteome</keyword>
<evidence type="ECO:0000256" key="2">
    <source>
        <dbReference type="ARBA" id="ARBA00022771"/>
    </source>
</evidence>
<comment type="caution">
    <text evidence="4">The sequence shown here is derived from an EMBL/GenBank/DDBJ whole genome shotgun (WGS) entry which is preliminary data.</text>
</comment>
<dbReference type="PROSITE" id="PS00518">
    <property type="entry name" value="ZF_RING_1"/>
    <property type="match status" value="1"/>
</dbReference>
<proteinExistence type="predicted"/>